<dbReference type="SMART" id="SM00174">
    <property type="entry name" value="RHO"/>
    <property type="match status" value="1"/>
</dbReference>
<dbReference type="STRING" id="5722.A2ELV0"/>
<dbReference type="PROSITE" id="PS51421">
    <property type="entry name" value="RAS"/>
    <property type="match status" value="1"/>
</dbReference>
<dbReference type="SMART" id="SM00173">
    <property type="entry name" value="RAS"/>
    <property type="match status" value="1"/>
</dbReference>
<evidence type="ECO:0000313" key="2">
    <source>
        <dbReference type="EMBL" id="EAY06378.1"/>
    </source>
</evidence>
<dbReference type="GO" id="GO:0012505">
    <property type="term" value="C:endomembrane system"/>
    <property type="evidence" value="ECO:0000318"/>
    <property type="project" value="GO_Central"/>
</dbReference>
<dbReference type="GO" id="GO:0005794">
    <property type="term" value="C:Golgi apparatus"/>
    <property type="evidence" value="ECO:0000318"/>
    <property type="project" value="GO_Central"/>
</dbReference>
<keyword evidence="1" id="KW-0547">Nucleotide-binding</keyword>
<dbReference type="OrthoDB" id="63533at2759"/>
<dbReference type="VEuPathDB" id="TrichDB:TVAGG3_0400910"/>
<dbReference type="Pfam" id="PF00071">
    <property type="entry name" value="Ras"/>
    <property type="match status" value="1"/>
</dbReference>
<organism evidence="2 3">
    <name type="scientific">Trichomonas vaginalis (strain ATCC PRA-98 / G3)</name>
    <dbReference type="NCBI Taxonomy" id="412133"/>
    <lineage>
        <taxon>Eukaryota</taxon>
        <taxon>Metamonada</taxon>
        <taxon>Parabasalia</taxon>
        <taxon>Trichomonadida</taxon>
        <taxon>Trichomonadidae</taxon>
        <taxon>Trichomonas</taxon>
    </lineage>
</organism>
<dbReference type="PROSITE" id="PS51419">
    <property type="entry name" value="RAB"/>
    <property type="match status" value="1"/>
</dbReference>
<sequence>MDSDIPEFKVVTVGDSGVGKTSLVKRFSDGVFTEGAATTIGAAYVKVDVVIANSPICLNIWDTAGQERFQSLIPLYLRSAQACIIVVDISQKDAVSNLNVLFENFKDILPQDICLVLAGNKKDLVPDYDPTPLLGWADKNKMSCIFTSAKSGENVDLLFQEVGSLVKNSHAGLREDSNYYSLASSEHSNSSSCC</sequence>
<name>A2ELV0_TRIV3</name>
<dbReference type="GO" id="GO:0005525">
    <property type="term" value="F:GTP binding"/>
    <property type="evidence" value="ECO:0007669"/>
    <property type="project" value="InterPro"/>
</dbReference>
<dbReference type="VEuPathDB" id="TrichDB:TVAG_151850"/>
<dbReference type="FunFam" id="3.40.50.300:FF:001462">
    <property type="entry name" value="Small GTP-binding protein, putative"/>
    <property type="match status" value="1"/>
</dbReference>
<keyword evidence="3" id="KW-1185">Reference proteome</keyword>
<reference evidence="2" key="2">
    <citation type="journal article" date="2007" name="Science">
        <title>Draft genome sequence of the sexually transmitted pathogen Trichomonas vaginalis.</title>
        <authorList>
            <person name="Carlton J.M."/>
            <person name="Hirt R.P."/>
            <person name="Silva J.C."/>
            <person name="Delcher A.L."/>
            <person name="Schatz M."/>
            <person name="Zhao Q."/>
            <person name="Wortman J.R."/>
            <person name="Bidwell S.L."/>
            <person name="Alsmark U.C.M."/>
            <person name="Besteiro S."/>
            <person name="Sicheritz-Ponten T."/>
            <person name="Noel C.J."/>
            <person name="Dacks J.B."/>
            <person name="Foster P.G."/>
            <person name="Simillion C."/>
            <person name="Van de Peer Y."/>
            <person name="Miranda-Saavedra D."/>
            <person name="Barton G.J."/>
            <person name="Westrop G.D."/>
            <person name="Mueller S."/>
            <person name="Dessi D."/>
            <person name="Fiori P.L."/>
            <person name="Ren Q."/>
            <person name="Paulsen I."/>
            <person name="Zhang H."/>
            <person name="Bastida-Corcuera F.D."/>
            <person name="Simoes-Barbosa A."/>
            <person name="Brown M.T."/>
            <person name="Hayes R.D."/>
            <person name="Mukherjee M."/>
            <person name="Okumura C.Y."/>
            <person name="Schneider R."/>
            <person name="Smith A.J."/>
            <person name="Vanacova S."/>
            <person name="Villalvazo M."/>
            <person name="Haas B.J."/>
            <person name="Pertea M."/>
            <person name="Feldblyum T.V."/>
            <person name="Utterback T.R."/>
            <person name="Shu C.L."/>
            <person name="Osoegawa K."/>
            <person name="de Jong P.J."/>
            <person name="Hrdy I."/>
            <person name="Horvathova L."/>
            <person name="Zubacova Z."/>
            <person name="Dolezal P."/>
            <person name="Malik S.B."/>
            <person name="Logsdon J.M. Jr."/>
            <person name="Henze K."/>
            <person name="Gupta A."/>
            <person name="Wang C.C."/>
            <person name="Dunne R.L."/>
            <person name="Upcroft J.A."/>
            <person name="Upcroft P."/>
            <person name="White O."/>
            <person name="Salzberg S.L."/>
            <person name="Tang P."/>
            <person name="Chiu C.-H."/>
            <person name="Lee Y.-S."/>
            <person name="Embley T.M."/>
            <person name="Coombs G.H."/>
            <person name="Mottram J.C."/>
            <person name="Tachezy J."/>
            <person name="Fraser-Liggett C.M."/>
            <person name="Johnson P.J."/>
        </authorList>
    </citation>
    <scope>NUCLEOTIDE SEQUENCE [LARGE SCALE GENOMIC DNA]</scope>
    <source>
        <strain evidence="2">G3</strain>
    </source>
</reference>
<evidence type="ECO:0000256" key="1">
    <source>
        <dbReference type="ARBA" id="ARBA00022741"/>
    </source>
</evidence>
<proteinExistence type="predicted"/>
<dbReference type="VEuPathDB" id="TrichDB:TVAGG3_0451610"/>
<gene>
    <name evidence="2" type="ORF">TVAG_151850</name>
</gene>
<dbReference type="SMR" id="A2ELV0"/>
<evidence type="ECO:0000313" key="3">
    <source>
        <dbReference type="Proteomes" id="UP000001542"/>
    </source>
</evidence>
<dbReference type="KEGG" id="tva:4764253"/>
<dbReference type="Proteomes" id="UP000001542">
    <property type="component" value="Unassembled WGS sequence"/>
</dbReference>
<dbReference type="PANTHER" id="PTHR47978">
    <property type="match status" value="1"/>
</dbReference>
<dbReference type="InterPro" id="IPR027417">
    <property type="entry name" value="P-loop_NTPase"/>
</dbReference>
<dbReference type="AlphaFoldDB" id="A2ELV0"/>
<dbReference type="SMART" id="SM00176">
    <property type="entry name" value="RAN"/>
    <property type="match status" value="1"/>
</dbReference>
<dbReference type="GO" id="GO:0003924">
    <property type="term" value="F:GTPase activity"/>
    <property type="evidence" value="ECO:0000318"/>
    <property type="project" value="GO_Central"/>
</dbReference>
<reference evidence="2" key="1">
    <citation type="submission" date="2006-10" db="EMBL/GenBank/DDBJ databases">
        <authorList>
            <person name="Amadeo P."/>
            <person name="Zhao Q."/>
            <person name="Wortman J."/>
            <person name="Fraser-Liggett C."/>
            <person name="Carlton J."/>
        </authorList>
    </citation>
    <scope>NUCLEOTIDE SEQUENCE</scope>
    <source>
        <strain evidence="2">G3</strain>
    </source>
</reference>
<dbReference type="GO" id="GO:0005829">
    <property type="term" value="C:cytosol"/>
    <property type="evidence" value="ECO:0007669"/>
    <property type="project" value="GOC"/>
</dbReference>
<dbReference type="SMART" id="SM00175">
    <property type="entry name" value="RAB"/>
    <property type="match status" value="1"/>
</dbReference>
<dbReference type="GO" id="GO:0042147">
    <property type="term" value="P:retrograde transport, endosome to Golgi"/>
    <property type="evidence" value="ECO:0000318"/>
    <property type="project" value="GO_Central"/>
</dbReference>
<dbReference type="RefSeq" id="XP_001318601.1">
    <property type="nucleotide sequence ID" value="XM_001318566.1"/>
</dbReference>
<dbReference type="InterPro" id="IPR005225">
    <property type="entry name" value="Small_GTP-bd"/>
</dbReference>
<protein>
    <submittedName>
        <fullName evidence="2">Small GTP-binding protein, putative</fullName>
    </submittedName>
</protein>
<dbReference type="OMA" id="REDSNYY"/>
<dbReference type="eggNOG" id="KOG0092">
    <property type="taxonomic scope" value="Eukaryota"/>
</dbReference>
<accession>A2ELV0</accession>
<dbReference type="InterPro" id="IPR001806">
    <property type="entry name" value="Small_GTPase"/>
</dbReference>
<dbReference type="Gene3D" id="3.40.50.300">
    <property type="entry name" value="P-loop containing nucleotide triphosphate hydrolases"/>
    <property type="match status" value="1"/>
</dbReference>
<dbReference type="GO" id="GO:0006886">
    <property type="term" value="P:intracellular protein transport"/>
    <property type="evidence" value="ECO:0000318"/>
    <property type="project" value="GO_Central"/>
</dbReference>
<dbReference type="SUPFAM" id="SSF52540">
    <property type="entry name" value="P-loop containing nucleoside triphosphate hydrolases"/>
    <property type="match status" value="1"/>
</dbReference>
<dbReference type="NCBIfam" id="TIGR00231">
    <property type="entry name" value="small_GTP"/>
    <property type="match status" value="1"/>
</dbReference>
<dbReference type="InParanoid" id="A2ELV0"/>
<dbReference type="PRINTS" id="PR00449">
    <property type="entry name" value="RASTRNSFRMNG"/>
</dbReference>
<dbReference type="GO" id="GO:0006890">
    <property type="term" value="P:retrograde vesicle-mediated transport, Golgi to endoplasmic reticulum"/>
    <property type="evidence" value="ECO:0000318"/>
    <property type="project" value="GO_Central"/>
</dbReference>
<dbReference type="EMBL" id="DS113425">
    <property type="protein sequence ID" value="EAY06378.1"/>
    <property type="molecule type" value="Genomic_DNA"/>
</dbReference>
<dbReference type="GO" id="GO:0006891">
    <property type="term" value="P:intra-Golgi vesicle-mediated transport"/>
    <property type="evidence" value="ECO:0000318"/>
    <property type="project" value="GO_Central"/>
</dbReference>
<dbReference type="CDD" id="cd00154">
    <property type="entry name" value="Rab"/>
    <property type="match status" value="1"/>
</dbReference>